<protein>
    <submittedName>
        <fullName evidence="2">Uncharacterized protein</fullName>
    </submittedName>
</protein>
<keyword evidence="1" id="KW-1133">Transmembrane helix</keyword>
<dbReference type="EMBL" id="CP118247">
    <property type="protein sequence ID" value="WDR04872.1"/>
    <property type="molecule type" value="Genomic_DNA"/>
</dbReference>
<evidence type="ECO:0000313" key="3">
    <source>
        <dbReference type="Proteomes" id="UP001222118"/>
    </source>
</evidence>
<keyword evidence="1" id="KW-0472">Membrane</keyword>
<evidence type="ECO:0000256" key="1">
    <source>
        <dbReference type="SAM" id="Phobius"/>
    </source>
</evidence>
<keyword evidence="1" id="KW-0812">Transmembrane</keyword>
<proteinExistence type="predicted"/>
<organism evidence="2 3">
    <name type="scientific">Devosia rhodophyticola</name>
    <dbReference type="NCBI Taxonomy" id="3026423"/>
    <lineage>
        <taxon>Bacteria</taxon>
        <taxon>Pseudomonadati</taxon>
        <taxon>Pseudomonadota</taxon>
        <taxon>Alphaproteobacteria</taxon>
        <taxon>Hyphomicrobiales</taxon>
        <taxon>Devosiaceae</taxon>
        <taxon>Devosia</taxon>
    </lineage>
</organism>
<evidence type="ECO:0000313" key="2">
    <source>
        <dbReference type="EMBL" id="WDR04872.1"/>
    </source>
</evidence>
<dbReference type="Proteomes" id="UP001222118">
    <property type="component" value="Chromosome"/>
</dbReference>
<accession>A0ABY7YUL4</accession>
<name>A0ABY7YUL4_9HYPH</name>
<sequence length="55" mass="6097">MSDNVIKFKPVKKKPEKKSAQKPFKFRTVPSWVAWLGLIGLGCLLSAAQYSGFLG</sequence>
<feature type="transmembrane region" description="Helical" evidence="1">
    <location>
        <begin position="32"/>
        <end position="53"/>
    </location>
</feature>
<reference evidence="2 3" key="1">
    <citation type="submission" date="2023-02" db="EMBL/GenBank/DDBJ databases">
        <title>Devosia chondri sp. nov., isolated from the phycosphere of marine algae.</title>
        <authorList>
            <person name="Kim J.M."/>
            <person name="Lee J.K."/>
            <person name="Choi B.J."/>
            <person name="Bayburt H."/>
            <person name="Jeon C.O."/>
        </authorList>
    </citation>
    <scope>NUCLEOTIDE SEQUENCE [LARGE SCALE GENOMIC DNA]</scope>
    <source>
        <strain evidence="2 3">G2-5</strain>
    </source>
</reference>
<keyword evidence="3" id="KW-1185">Reference proteome</keyword>
<gene>
    <name evidence="2" type="ORF">PSQ90_11205</name>
</gene>
<dbReference type="RefSeq" id="WP_282210392.1">
    <property type="nucleotide sequence ID" value="NZ_CP118247.1"/>
</dbReference>